<keyword evidence="2" id="KW-1133">Transmembrane helix</keyword>
<dbReference type="AlphaFoldDB" id="A0AAP0B2U2"/>
<evidence type="ECO:0000256" key="1">
    <source>
        <dbReference type="SAM" id="MobiDB-lite"/>
    </source>
</evidence>
<dbReference type="EMBL" id="JBBWWQ010000016">
    <property type="protein sequence ID" value="KAK8925851.1"/>
    <property type="molecule type" value="Genomic_DNA"/>
</dbReference>
<evidence type="ECO:0000313" key="4">
    <source>
        <dbReference type="Proteomes" id="UP001418222"/>
    </source>
</evidence>
<comment type="caution">
    <text evidence="3">The sequence shown here is derived from an EMBL/GenBank/DDBJ whole genome shotgun (WGS) entry which is preliminary data.</text>
</comment>
<feature type="transmembrane region" description="Helical" evidence="2">
    <location>
        <begin position="60"/>
        <end position="79"/>
    </location>
</feature>
<feature type="compositionally biased region" description="Polar residues" evidence="1">
    <location>
        <begin position="1"/>
        <end position="25"/>
    </location>
</feature>
<accession>A0AAP0B2U2</accession>
<sequence>MQRQSQGSPSSKLQNTQEKPVNQPSPAAESAATAAAESSSEEHDFKTEKPSRFNLKVDRSIHFIPLVTFLCILILFLNSHDPKGNYKLKSPSLPLRFSSHFFFFFPDLVTDGGFSATLDSQGNFPDHFNLGISATEMNRILGREKAGSSALVGSRRALKKEGLIRHRKLGNSN</sequence>
<keyword evidence="4" id="KW-1185">Reference proteome</keyword>
<organism evidence="3 4">
    <name type="scientific">Platanthera zijinensis</name>
    <dbReference type="NCBI Taxonomy" id="2320716"/>
    <lineage>
        <taxon>Eukaryota</taxon>
        <taxon>Viridiplantae</taxon>
        <taxon>Streptophyta</taxon>
        <taxon>Embryophyta</taxon>
        <taxon>Tracheophyta</taxon>
        <taxon>Spermatophyta</taxon>
        <taxon>Magnoliopsida</taxon>
        <taxon>Liliopsida</taxon>
        <taxon>Asparagales</taxon>
        <taxon>Orchidaceae</taxon>
        <taxon>Orchidoideae</taxon>
        <taxon>Orchideae</taxon>
        <taxon>Orchidinae</taxon>
        <taxon>Platanthera</taxon>
    </lineage>
</organism>
<name>A0AAP0B2U2_9ASPA</name>
<dbReference type="PANTHER" id="PTHR35297">
    <property type="entry name" value="PROTEIN, PUTATIVE-RELATED"/>
    <property type="match status" value="1"/>
</dbReference>
<dbReference type="PANTHER" id="PTHR35297:SF2">
    <property type="entry name" value="PROTEIN, PUTATIVE-RELATED"/>
    <property type="match status" value="1"/>
</dbReference>
<proteinExistence type="predicted"/>
<feature type="compositionally biased region" description="Basic and acidic residues" evidence="1">
    <location>
        <begin position="40"/>
        <end position="49"/>
    </location>
</feature>
<keyword evidence="2" id="KW-0472">Membrane</keyword>
<gene>
    <name evidence="3" type="ORF">KSP39_PZI018959</name>
</gene>
<feature type="region of interest" description="Disordered" evidence="1">
    <location>
        <begin position="1"/>
        <end position="49"/>
    </location>
</feature>
<evidence type="ECO:0000313" key="3">
    <source>
        <dbReference type="EMBL" id="KAK8925851.1"/>
    </source>
</evidence>
<evidence type="ECO:0000256" key="2">
    <source>
        <dbReference type="SAM" id="Phobius"/>
    </source>
</evidence>
<reference evidence="3 4" key="1">
    <citation type="journal article" date="2022" name="Nat. Plants">
        <title>Genomes of leafy and leafless Platanthera orchids illuminate the evolution of mycoheterotrophy.</title>
        <authorList>
            <person name="Li M.H."/>
            <person name="Liu K.W."/>
            <person name="Li Z."/>
            <person name="Lu H.C."/>
            <person name="Ye Q.L."/>
            <person name="Zhang D."/>
            <person name="Wang J.Y."/>
            <person name="Li Y.F."/>
            <person name="Zhong Z.M."/>
            <person name="Liu X."/>
            <person name="Yu X."/>
            <person name="Liu D.K."/>
            <person name="Tu X.D."/>
            <person name="Liu B."/>
            <person name="Hao Y."/>
            <person name="Liao X.Y."/>
            <person name="Jiang Y.T."/>
            <person name="Sun W.H."/>
            <person name="Chen J."/>
            <person name="Chen Y.Q."/>
            <person name="Ai Y."/>
            <person name="Zhai J.W."/>
            <person name="Wu S.S."/>
            <person name="Zhou Z."/>
            <person name="Hsiao Y.Y."/>
            <person name="Wu W.L."/>
            <person name="Chen Y.Y."/>
            <person name="Lin Y.F."/>
            <person name="Hsu J.L."/>
            <person name="Li C.Y."/>
            <person name="Wang Z.W."/>
            <person name="Zhao X."/>
            <person name="Zhong W.Y."/>
            <person name="Ma X.K."/>
            <person name="Ma L."/>
            <person name="Huang J."/>
            <person name="Chen G.Z."/>
            <person name="Huang M.Z."/>
            <person name="Huang L."/>
            <person name="Peng D.H."/>
            <person name="Luo Y.B."/>
            <person name="Zou S.Q."/>
            <person name="Chen S.P."/>
            <person name="Lan S."/>
            <person name="Tsai W.C."/>
            <person name="Van de Peer Y."/>
            <person name="Liu Z.J."/>
        </authorList>
    </citation>
    <scope>NUCLEOTIDE SEQUENCE [LARGE SCALE GENOMIC DNA]</scope>
    <source>
        <strain evidence="3">Lor287</strain>
    </source>
</reference>
<protein>
    <submittedName>
        <fullName evidence="3">Uncharacterized protein</fullName>
    </submittedName>
</protein>
<keyword evidence="2" id="KW-0812">Transmembrane</keyword>
<dbReference type="Proteomes" id="UP001418222">
    <property type="component" value="Unassembled WGS sequence"/>
</dbReference>
<feature type="compositionally biased region" description="Low complexity" evidence="1">
    <location>
        <begin position="27"/>
        <end position="38"/>
    </location>
</feature>